<protein>
    <recommendedName>
        <fullName evidence="3">SET domain-containing protein</fullName>
    </recommendedName>
</protein>
<accession>A0A1M6VHC3</accession>
<dbReference type="SUPFAM" id="SSF82199">
    <property type="entry name" value="SET domain"/>
    <property type="match status" value="1"/>
</dbReference>
<organism evidence="1 2">
    <name type="scientific">Paraburkholderia terricola</name>
    <dbReference type="NCBI Taxonomy" id="169427"/>
    <lineage>
        <taxon>Bacteria</taxon>
        <taxon>Pseudomonadati</taxon>
        <taxon>Pseudomonadota</taxon>
        <taxon>Betaproteobacteria</taxon>
        <taxon>Burkholderiales</taxon>
        <taxon>Burkholderiaceae</taxon>
        <taxon>Paraburkholderia</taxon>
    </lineage>
</organism>
<dbReference type="RefSeq" id="WP_073431553.1">
    <property type="nucleotide sequence ID" value="NZ_CADFGY010000008.1"/>
</dbReference>
<reference evidence="1 2" key="1">
    <citation type="submission" date="2016-11" db="EMBL/GenBank/DDBJ databases">
        <authorList>
            <person name="Jaros S."/>
            <person name="Januszkiewicz K."/>
            <person name="Wedrychowicz H."/>
        </authorList>
    </citation>
    <scope>NUCLEOTIDE SEQUENCE [LARGE SCALE GENOMIC DNA]</scope>
    <source>
        <strain evidence="1 2">LMG 20594</strain>
    </source>
</reference>
<dbReference type="EMBL" id="FRAB01000039">
    <property type="protein sequence ID" value="SHK80957.1"/>
    <property type="molecule type" value="Genomic_DNA"/>
</dbReference>
<dbReference type="Proteomes" id="UP000184395">
    <property type="component" value="Unassembled WGS sequence"/>
</dbReference>
<dbReference type="Gene3D" id="2.170.270.10">
    <property type="entry name" value="SET domain"/>
    <property type="match status" value="1"/>
</dbReference>
<sequence length="312" mass="34107">MTAIIQPRAQALVDTIRERIAEAARVSGLAARHEAIFDIVPALKAQIDASLAGDTLAAGQALQSLREAFEAFKRDHAIARLPYSPQIDARYPYRDELANPVHIVALRSKQGTTDATADSRLAAVQPYIDPALPDRVRAEAYANAMHCRTISPADLRDAREHALIGERGAFAVRAIRAGECLGVYGGRLMSAAMFFSCVEESFVLSANSGDSVAFIDGENILAMANTSLAYDAEGVPVAQADDDGYNMEAQTFDASSRCGRHFSIRAFFARRDIEPGVELRWNYRYSPEIVEHVFGGARRQVQRVRASELYSG</sequence>
<dbReference type="OrthoDB" id="1467561at2"/>
<dbReference type="AlphaFoldDB" id="A0A1M6VHC3"/>
<name>A0A1M6VHC3_9BURK</name>
<evidence type="ECO:0000313" key="1">
    <source>
        <dbReference type="EMBL" id="SHK80957.1"/>
    </source>
</evidence>
<gene>
    <name evidence="1" type="ORF">SAMN05192548_103926</name>
</gene>
<evidence type="ECO:0000313" key="2">
    <source>
        <dbReference type="Proteomes" id="UP000184395"/>
    </source>
</evidence>
<dbReference type="InterPro" id="IPR046341">
    <property type="entry name" value="SET_dom_sf"/>
</dbReference>
<evidence type="ECO:0008006" key="3">
    <source>
        <dbReference type="Google" id="ProtNLM"/>
    </source>
</evidence>
<proteinExistence type="predicted"/>